<dbReference type="Proteomes" id="UP000215545">
    <property type="component" value="Unassembled WGS sequence"/>
</dbReference>
<dbReference type="AlphaFoldDB" id="A0A1N6UZL2"/>
<evidence type="ECO:0000313" key="3">
    <source>
        <dbReference type="Proteomes" id="UP000186385"/>
    </source>
</evidence>
<dbReference type="Proteomes" id="UP000186385">
    <property type="component" value="Unassembled WGS sequence"/>
</dbReference>
<keyword evidence="4" id="KW-1185">Reference proteome</keyword>
<dbReference type="EMBL" id="MWSK01000003">
    <property type="protein sequence ID" value="OXS78663.1"/>
    <property type="molecule type" value="Genomic_DNA"/>
</dbReference>
<evidence type="ECO:0000313" key="2">
    <source>
        <dbReference type="EMBL" id="SIQ71040.1"/>
    </source>
</evidence>
<dbReference type="STRING" id="1017273.SAMN05443094_103417"/>
<accession>A0A1N6UZL2</accession>
<reference evidence="2 3" key="1">
    <citation type="submission" date="2017-01" db="EMBL/GenBank/DDBJ databases">
        <authorList>
            <person name="Mah S.A."/>
            <person name="Swanson W.J."/>
            <person name="Moy G.W."/>
            <person name="Vacquier V.D."/>
        </authorList>
    </citation>
    <scope>NUCLEOTIDE SEQUENCE [LARGE SCALE GENOMIC DNA]</scope>
    <source>
        <strain evidence="2 3">NIO-1016</strain>
    </source>
</reference>
<evidence type="ECO:0000313" key="4">
    <source>
        <dbReference type="Proteomes" id="UP000215545"/>
    </source>
</evidence>
<name>A0A1N6UZL2_9BACI</name>
<sequence length="117" mass="13027">MKRYVTRGFLFGIILIGILVFQPFGSSTEELYGTVNFIDIEDKRITIDASNWAVENGLKEKETDIMIEKTAVIGENTVIKDGDGKTASLHNVFTGQKVSLIKDKKSDVCKKLTLNVD</sequence>
<reference evidence="1" key="3">
    <citation type="submission" date="2017-03" db="EMBL/GenBank/DDBJ databases">
        <authorList>
            <person name="Dastager S.G."/>
            <person name="Neurgaonkar P.S."/>
            <person name="Dharne M.S."/>
        </authorList>
    </citation>
    <scope>NUCLEOTIDE SEQUENCE</scope>
    <source>
        <strain evidence="1">DSM 25145</strain>
    </source>
</reference>
<organism evidence="2 3">
    <name type="scientific">Domibacillus enclensis</name>
    <dbReference type="NCBI Taxonomy" id="1017273"/>
    <lineage>
        <taxon>Bacteria</taxon>
        <taxon>Bacillati</taxon>
        <taxon>Bacillota</taxon>
        <taxon>Bacilli</taxon>
        <taxon>Bacillales</taxon>
        <taxon>Bacillaceae</taxon>
        <taxon>Domibacillus</taxon>
    </lineage>
</organism>
<reference evidence="4" key="2">
    <citation type="submission" date="2017-03" db="EMBL/GenBank/DDBJ databases">
        <title>Bacillus sp. V-88(T) DSM27956, whole genome shotgun sequencing project.</title>
        <authorList>
            <person name="Dastager S.G."/>
            <person name="Neurgaonkar P.S."/>
            <person name="Dharne M.S."/>
        </authorList>
    </citation>
    <scope>NUCLEOTIDE SEQUENCE [LARGE SCALE GENOMIC DNA]</scope>
    <source>
        <strain evidence="4">DSM 25145</strain>
    </source>
</reference>
<dbReference type="RefSeq" id="WP_045849926.1">
    <property type="nucleotide sequence ID" value="NZ_FTLX01000003.1"/>
</dbReference>
<dbReference type="EMBL" id="FTLX01000003">
    <property type="protein sequence ID" value="SIQ71040.1"/>
    <property type="molecule type" value="Genomic_DNA"/>
</dbReference>
<protein>
    <submittedName>
        <fullName evidence="2">Uncharacterized protein</fullName>
    </submittedName>
</protein>
<gene>
    <name evidence="1" type="ORF">B1B05_08705</name>
    <name evidence="2" type="ORF">SAMN05443094_103417</name>
</gene>
<proteinExistence type="predicted"/>
<evidence type="ECO:0000313" key="1">
    <source>
        <dbReference type="EMBL" id="OXS78663.1"/>
    </source>
</evidence>